<keyword evidence="9" id="KW-1185">Reference proteome</keyword>
<comment type="function">
    <text evidence="5 6">Responsible for the release of ribosomes from messenger RNA at the termination of protein biosynthesis. May increase the efficiency of translation by recycling ribosomes from one round of translation to another.</text>
</comment>
<dbReference type="NCBIfam" id="TIGR00496">
    <property type="entry name" value="frr"/>
    <property type="match status" value="1"/>
</dbReference>
<dbReference type="Proteomes" id="UP000245872">
    <property type="component" value="Chromosome"/>
</dbReference>
<evidence type="ECO:0000256" key="1">
    <source>
        <dbReference type="ARBA" id="ARBA00004496"/>
    </source>
</evidence>
<evidence type="ECO:0000313" key="9">
    <source>
        <dbReference type="Proteomes" id="UP000245872"/>
    </source>
</evidence>
<evidence type="ECO:0000256" key="6">
    <source>
        <dbReference type="HAMAP-Rule" id="MF_00040"/>
    </source>
</evidence>
<reference evidence="8 9" key="1">
    <citation type="submission" date="2018-05" db="EMBL/GenBank/DDBJ databases">
        <title>Candidatus Cardinium hertigii Genome Assembly.</title>
        <authorList>
            <person name="Showmaker K.C."/>
            <person name="Walden K.O."/>
            <person name="Fields C.J."/>
            <person name="Lambert K.N."/>
            <person name="Hudson M.E."/>
        </authorList>
    </citation>
    <scope>NUCLEOTIDE SEQUENCE [LARGE SCALE GENOMIC DNA]</scope>
    <source>
        <strain evidence="9">cHgTN10</strain>
    </source>
</reference>
<dbReference type="PANTHER" id="PTHR20982:SF3">
    <property type="entry name" value="MITOCHONDRIAL RIBOSOME RECYCLING FACTOR PSEUDO 1"/>
    <property type="match status" value="1"/>
</dbReference>
<dbReference type="InterPro" id="IPR002661">
    <property type="entry name" value="Ribosome_recyc_fac"/>
</dbReference>
<dbReference type="GO" id="GO:0043023">
    <property type="term" value="F:ribosomal large subunit binding"/>
    <property type="evidence" value="ECO:0007669"/>
    <property type="project" value="TreeGrafter"/>
</dbReference>
<dbReference type="HAMAP" id="MF_00040">
    <property type="entry name" value="RRF"/>
    <property type="match status" value="1"/>
</dbReference>
<dbReference type="OrthoDB" id="9804006at2"/>
<dbReference type="GO" id="GO:0006415">
    <property type="term" value="P:translational termination"/>
    <property type="evidence" value="ECO:0007669"/>
    <property type="project" value="UniProtKB-UniRule"/>
</dbReference>
<accession>A0A2Z3LAW6</accession>
<evidence type="ECO:0000256" key="4">
    <source>
        <dbReference type="ARBA" id="ARBA00022917"/>
    </source>
</evidence>
<comment type="similarity">
    <text evidence="2 6">Belongs to the RRF family.</text>
</comment>
<proteinExistence type="inferred from homology"/>
<dbReference type="SUPFAM" id="SSF55194">
    <property type="entry name" value="Ribosome recycling factor, RRF"/>
    <property type="match status" value="1"/>
</dbReference>
<organism evidence="8 9">
    <name type="scientific">Candidatus Cardinium hertigii</name>
    <dbReference type="NCBI Taxonomy" id="247481"/>
    <lineage>
        <taxon>Bacteria</taxon>
        <taxon>Pseudomonadati</taxon>
        <taxon>Bacteroidota</taxon>
        <taxon>Cytophagia</taxon>
        <taxon>Cytophagales</taxon>
        <taxon>Amoebophilaceae</taxon>
        <taxon>Candidatus Cardinium</taxon>
    </lineage>
</organism>
<dbReference type="FunFam" id="1.10.132.20:FF:000001">
    <property type="entry name" value="Ribosome-recycling factor"/>
    <property type="match status" value="1"/>
</dbReference>
<evidence type="ECO:0000259" key="7">
    <source>
        <dbReference type="Pfam" id="PF01765"/>
    </source>
</evidence>
<evidence type="ECO:0000256" key="3">
    <source>
        <dbReference type="ARBA" id="ARBA00022490"/>
    </source>
</evidence>
<name>A0A2Z3LAW6_9BACT</name>
<feature type="domain" description="Ribosome recycling factor" evidence="7">
    <location>
        <begin position="23"/>
        <end position="185"/>
    </location>
</feature>
<dbReference type="PANTHER" id="PTHR20982">
    <property type="entry name" value="RIBOSOME RECYCLING FACTOR"/>
    <property type="match status" value="1"/>
</dbReference>
<dbReference type="InterPro" id="IPR036191">
    <property type="entry name" value="RRF_sf"/>
</dbReference>
<sequence length="187" mass="21314">MEIIMQQHLEEAKRDMDKAYAHLQDAFVKLHVGRVVPTMLQGLLVAYYGNPTPLHQLASIQTADARTLAIQPWEQQAIPLIEKAITESQLGFATKNDGRVIMATLPPPSEERRKALVKLIKVEAEKSRIVIRNLRRDYKEIVKAAQKEGISENELKRSEKKLQELTDLYIDKINHLLALKETDVLSI</sequence>
<dbReference type="InterPro" id="IPR023584">
    <property type="entry name" value="Ribosome_recyc_fac_dom"/>
</dbReference>
<dbReference type="KEGG" id="cher:DK880_00074"/>
<dbReference type="FunFam" id="3.30.1360.40:FF:000001">
    <property type="entry name" value="Ribosome-recycling factor"/>
    <property type="match status" value="1"/>
</dbReference>
<dbReference type="Gene3D" id="3.30.1360.40">
    <property type="match status" value="1"/>
</dbReference>
<keyword evidence="3 6" id="KW-0963">Cytoplasm</keyword>
<keyword evidence="4 6" id="KW-0648">Protein biosynthesis</keyword>
<dbReference type="Gene3D" id="1.10.132.20">
    <property type="entry name" value="Ribosome-recycling factor"/>
    <property type="match status" value="1"/>
</dbReference>
<gene>
    <name evidence="6 8" type="primary">frr</name>
    <name evidence="8" type="ORF">DK880_00074</name>
</gene>
<dbReference type="EMBL" id="CP029619">
    <property type="protein sequence ID" value="AWN81412.1"/>
    <property type="molecule type" value="Genomic_DNA"/>
</dbReference>
<evidence type="ECO:0000256" key="5">
    <source>
        <dbReference type="ARBA" id="ARBA00025050"/>
    </source>
</evidence>
<evidence type="ECO:0000313" key="8">
    <source>
        <dbReference type="EMBL" id="AWN81412.1"/>
    </source>
</evidence>
<comment type="subcellular location">
    <subcellularLocation>
        <location evidence="1 6">Cytoplasm</location>
    </subcellularLocation>
</comment>
<dbReference type="AlphaFoldDB" id="A0A2Z3LAW6"/>
<dbReference type="Pfam" id="PF01765">
    <property type="entry name" value="RRF"/>
    <property type="match status" value="1"/>
</dbReference>
<dbReference type="GO" id="GO:0005737">
    <property type="term" value="C:cytoplasm"/>
    <property type="evidence" value="ECO:0007669"/>
    <property type="project" value="UniProtKB-SubCell"/>
</dbReference>
<evidence type="ECO:0000256" key="2">
    <source>
        <dbReference type="ARBA" id="ARBA00005912"/>
    </source>
</evidence>
<protein>
    <recommendedName>
        <fullName evidence="6">Ribosome-recycling factor</fullName>
        <shortName evidence="6">RRF</shortName>
    </recommendedName>
    <alternativeName>
        <fullName evidence="6">Ribosome-releasing factor</fullName>
    </alternativeName>
</protein>